<accession>A0A645EKG3</accession>
<sequence length="139" mass="14512">MQIANISASTDFAAALLSSVAAGSEVEAAAETELEDAAELEADPAEEELAGVSVFPPEPKAPSTTITMIAQNHQRLKIGFFTFPAGAASAPTFENFISSTPLYFLPPPAAEFRYNPPAIISEPPIMGGSFALLGFFCTA</sequence>
<evidence type="ECO:0000313" key="1">
    <source>
        <dbReference type="EMBL" id="MPN02525.1"/>
    </source>
</evidence>
<name>A0A645EKG3_9ZZZZ</name>
<dbReference type="AlphaFoldDB" id="A0A645EKG3"/>
<proteinExistence type="predicted"/>
<reference evidence="1" key="1">
    <citation type="submission" date="2019-08" db="EMBL/GenBank/DDBJ databases">
        <authorList>
            <person name="Kucharzyk K."/>
            <person name="Murdoch R.W."/>
            <person name="Higgins S."/>
            <person name="Loffler F."/>
        </authorList>
    </citation>
    <scope>NUCLEOTIDE SEQUENCE</scope>
</reference>
<protein>
    <submittedName>
        <fullName evidence="1">Uncharacterized protein</fullName>
    </submittedName>
</protein>
<gene>
    <name evidence="1" type="ORF">SDC9_149741</name>
</gene>
<organism evidence="1">
    <name type="scientific">bioreactor metagenome</name>
    <dbReference type="NCBI Taxonomy" id="1076179"/>
    <lineage>
        <taxon>unclassified sequences</taxon>
        <taxon>metagenomes</taxon>
        <taxon>ecological metagenomes</taxon>
    </lineage>
</organism>
<dbReference type="EMBL" id="VSSQ01048480">
    <property type="protein sequence ID" value="MPN02525.1"/>
    <property type="molecule type" value="Genomic_DNA"/>
</dbReference>
<comment type="caution">
    <text evidence="1">The sequence shown here is derived from an EMBL/GenBank/DDBJ whole genome shotgun (WGS) entry which is preliminary data.</text>
</comment>